<dbReference type="CDD" id="cd01627">
    <property type="entry name" value="HAD_TPP"/>
    <property type="match status" value="1"/>
</dbReference>
<dbReference type="SUPFAM" id="SSF53756">
    <property type="entry name" value="UDP-Glycosyltransferase/glycogen phosphorylase"/>
    <property type="match status" value="1"/>
</dbReference>
<proteinExistence type="inferred from homology"/>
<dbReference type="GO" id="GO:0005829">
    <property type="term" value="C:cytosol"/>
    <property type="evidence" value="ECO:0007669"/>
    <property type="project" value="TreeGrafter"/>
</dbReference>
<dbReference type="InterPro" id="IPR023214">
    <property type="entry name" value="HAD_sf"/>
</dbReference>
<dbReference type="InterPro" id="IPR036412">
    <property type="entry name" value="HAD-like_sf"/>
</dbReference>
<dbReference type="KEGG" id="maqe:RJ40_04980"/>
<dbReference type="NCBIfam" id="TIGR00685">
    <property type="entry name" value="T6PP"/>
    <property type="match status" value="1"/>
</dbReference>
<evidence type="ECO:0000256" key="4">
    <source>
        <dbReference type="ARBA" id="ARBA00048039"/>
    </source>
</evidence>
<dbReference type="AlphaFoldDB" id="A0A8A3S4U1"/>
<dbReference type="Proteomes" id="UP001042704">
    <property type="component" value="Chromosome"/>
</dbReference>
<dbReference type="InterPro" id="IPR006379">
    <property type="entry name" value="HAD-SF_hydro_IIB"/>
</dbReference>
<dbReference type="EC" id="2.4.1.15" evidence="5"/>
<accession>A0A8A3S4U1</accession>
<evidence type="ECO:0000313" key="7">
    <source>
        <dbReference type="Proteomes" id="UP001042704"/>
    </source>
</evidence>
<evidence type="ECO:0000256" key="2">
    <source>
        <dbReference type="ARBA" id="ARBA00022676"/>
    </source>
</evidence>
<dbReference type="NCBIfam" id="TIGR02400">
    <property type="entry name" value="trehalose_OtsA"/>
    <property type="match status" value="1"/>
</dbReference>
<dbReference type="RefSeq" id="WP_322743913.1">
    <property type="nucleotide sequence ID" value="NZ_CP036172.1"/>
</dbReference>
<dbReference type="InterPro" id="IPR001830">
    <property type="entry name" value="Glyco_trans_20"/>
</dbReference>
<dbReference type="NCBIfam" id="NF011071">
    <property type="entry name" value="PRK14501.1"/>
    <property type="match status" value="1"/>
</dbReference>
<dbReference type="Pfam" id="PF00982">
    <property type="entry name" value="Glyco_transf_20"/>
    <property type="match status" value="1"/>
</dbReference>
<dbReference type="InterPro" id="IPR012766">
    <property type="entry name" value="Trehalose_OtsA"/>
</dbReference>
<dbReference type="GO" id="GO:0003825">
    <property type="term" value="F:alpha,alpha-trehalose-phosphate synthase (UDP-forming) activity"/>
    <property type="evidence" value="ECO:0007669"/>
    <property type="project" value="UniProtKB-UniRule"/>
</dbReference>
<protein>
    <recommendedName>
        <fullName evidence="5">Alpha,alpha-trehalose-phosphate synthase</fullName>
        <ecNumber evidence="5">2.4.1.15</ecNumber>
    </recommendedName>
</protein>
<keyword evidence="7" id="KW-1185">Reference proteome</keyword>
<dbReference type="NCBIfam" id="TIGR01484">
    <property type="entry name" value="HAD-SF-IIB"/>
    <property type="match status" value="1"/>
</dbReference>
<comment type="catalytic activity">
    <reaction evidence="4">
        <text>D-glucose 6-phosphate + UDP-alpha-D-glucose = alpha,alpha-trehalose 6-phosphate + UDP + H(+)</text>
        <dbReference type="Rhea" id="RHEA:18889"/>
        <dbReference type="ChEBI" id="CHEBI:15378"/>
        <dbReference type="ChEBI" id="CHEBI:58223"/>
        <dbReference type="ChEBI" id="CHEBI:58429"/>
        <dbReference type="ChEBI" id="CHEBI:58885"/>
        <dbReference type="ChEBI" id="CHEBI:61548"/>
        <dbReference type="EC" id="2.4.1.15"/>
    </reaction>
</comment>
<dbReference type="GO" id="GO:0005992">
    <property type="term" value="P:trehalose biosynthetic process"/>
    <property type="evidence" value="ECO:0007669"/>
    <property type="project" value="UniProtKB-UniRule"/>
</dbReference>
<reference evidence="6" key="2">
    <citation type="submission" date="2019-02" db="EMBL/GenBank/DDBJ databases">
        <authorList>
            <person name="Chen S.-C."/>
            <person name="Chien H.-H."/>
            <person name="Lai M.-C."/>
        </authorList>
    </citation>
    <scope>NUCLEOTIDE SEQUENCE</scope>
    <source>
        <strain evidence="6">N2F9704</strain>
    </source>
</reference>
<dbReference type="Gene3D" id="3.40.50.1000">
    <property type="entry name" value="HAD superfamily/HAD-like"/>
    <property type="match status" value="1"/>
</dbReference>
<sequence length="739" mass="84267">MDTGTEGRRTLIISNRLPYSVRQDGENLSVEPSVGGLATGLASYYQDHNCVWVGWPGADSGTLGEKGMEEVAAMLEERACIPVFLDADEIGAYYDGFCNSTIWPLFHYFHTSSTWENVSWEAYQQVNRAFCEAVVREYRPGDIIWVHDYHLLLLPALLRRELPRATIGFFNHIPFPSYEIFRILPWRREILEGLLGADLIGFHTYDYVRHFTDSVRRILGYQHTSGEILTGNRLVKVDTFPMGIDYTRYSGAVDDPGVREEAARLREKYGGRRVILSFDRLDYTKGIPQRLRAFDLFLQRYPEYRDGVVLIVVAVPSRTAVREYRTLKRQVDRLVGEITGKHGTIDWAPVRYLYDVLPFETLVALYQIADVAFVTSLRDGMNLMAKEFVATKHDGLGVLVLSEMAGAAAELGEAIIVNPFNTEEMVGALKDALTMPENEQVRRNRWMQERLRRYHILHWARDFMQRLKATKTRQRELEASLLSTEQRERLVRKYQAAGRRLLLLDYDGTLAPFASRPEHAVPDSALLSLLGTLAAEEGTEVVMISGRDRRTLTEWFGGLDVGLIAERGVWACRPGSEWQMTGPLQQEWKEEIRPVLEIYVDRTPGSFIEEKDFSLVWHYRMADPDLASARVKELRSMLFDLTAHRDLDILKGSRVLEVKSAGYNKGRAAARWLDEGPWDFVLGVGDDWTDEYLFEALPEGACSVKVGMGLSKARVHVRSLREVRALLEDCLRPDGGQEI</sequence>
<dbReference type="GO" id="GO:0004805">
    <property type="term" value="F:trehalose-phosphatase activity"/>
    <property type="evidence" value="ECO:0007669"/>
    <property type="project" value="TreeGrafter"/>
</dbReference>
<evidence type="ECO:0000313" key="6">
    <source>
        <dbReference type="EMBL" id="QSZ66889.1"/>
    </source>
</evidence>
<dbReference type="SUPFAM" id="SSF56784">
    <property type="entry name" value="HAD-like"/>
    <property type="match status" value="1"/>
</dbReference>
<dbReference type="InterPro" id="IPR003337">
    <property type="entry name" value="Trehalose_PPase"/>
</dbReference>
<name>A0A8A3S4U1_9EURY</name>
<comment type="similarity">
    <text evidence="1">In the C-terminal section; belongs to the trehalose phosphatase family.</text>
</comment>
<dbReference type="CDD" id="cd03788">
    <property type="entry name" value="GT20_TPS"/>
    <property type="match status" value="1"/>
</dbReference>
<dbReference type="Gene3D" id="3.40.50.2000">
    <property type="entry name" value="Glycogen Phosphorylase B"/>
    <property type="match status" value="2"/>
</dbReference>
<evidence type="ECO:0000256" key="5">
    <source>
        <dbReference type="NCBIfam" id="TIGR02400"/>
    </source>
</evidence>
<keyword evidence="3" id="KW-0808">Transferase</keyword>
<evidence type="ECO:0000256" key="3">
    <source>
        <dbReference type="ARBA" id="ARBA00022679"/>
    </source>
</evidence>
<evidence type="ECO:0000256" key="1">
    <source>
        <dbReference type="ARBA" id="ARBA00006330"/>
    </source>
</evidence>
<dbReference type="GeneID" id="76423689"/>
<dbReference type="Pfam" id="PF02358">
    <property type="entry name" value="Trehalose_PPase"/>
    <property type="match status" value="1"/>
</dbReference>
<reference evidence="6" key="1">
    <citation type="journal article" date="2001" name="Int. J. Syst. Evol. Microbiol.">
        <title>Methanofollis aquaemaris sp. nov., a methanogen isolated from an aquaculture fish pond.</title>
        <authorList>
            <person name="Lai M.C."/>
            <person name="Chen S.C."/>
        </authorList>
    </citation>
    <scope>NUCLEOTIDE SEQUENCE</scope>
    <source>
        <strain evidence="6">N2F9704</strain>
    </source>
</reference>
<dbReference type="Gene3D" id="3.30.70.1020">
    <property type="entry name" value="Trehalose-6-phosphate phosphatase related protein, domain 2"/>
    <property type="match status" value="1"/>
</dbReference>
<keyword evidence="2" id="KW-0328">Glycosyltransferase</keyword>
<dbReference type="EMBL" id="CP036172">
    <property type="protein sequence ID" value="QSZ66889.1"/>
    <property type="molecule type" value="Genomic_DNA"/>
</dbReference>
<dbReference type="PANTHER" id="PTHR10788">
    <property type="entry name" value="TREHALOSE-6-PHOSPHATE SYNTHASE"/>
    <property type="match status" value="1"/>
</dbReference>
<organism evidence="6 7">
    <name type="scientific">Methanofollis aquaemaris</name>
    <dbReference type="NCBI Taxonomy" id="126734"/>
    <lineage>
        <taxon>Archaea</taxon>
        <taxon>Methanobacteriati</taxon>
        <taxon>Methanobacteriota</taxon>
        <taxon>Stenosarchaea group</taxon>
        <taxon>Methanomicrobia</taxon>
        <taxon>Methanomicrobiales</taxon>
        <taxon>Methanomicrobiaceae</taxon>
        <taxon>Methanofollis</taxon>
    </lineage>
</organism>
<gene>
    <name evidence="6" type="ORF">RJ40_04980</name>
</gene>
<dbReference type="PANTHER" id="PTHR10788:SF106">
    <property type="entry name" value="BCDNA.GH08860"/>
    <property type="match status" value="1"/>
</dbReference>